<dbReference type="PROSITE" id="PS51257">
    <property type="entry name" value="PROKAR_LIPOPROTEIN"/>
    <property type="match status" value="1"/>
</dbReference>
<evidence type="ECO:0000313" key="3">
    <source>
        <dbReference type="Proteomes" id="UP000776164"/>
    </source>
</evidence>
<dbReference type="Proteomes" id="UP000776164">
    <property type="component" value="Unassembled WGS sequence"/>
</dbReference>
<evidence type="ECO:0000256" key="1">
    <source>
        <dbReference type="SAM" id="SignalP"/>
    </source>
</evidence>
<dbReference type="EMBL" id="JAFBBU010000001">
    <property type="protein sequence ID" value="MBM7473436.1"/>
    <property type="molecule type" value="Genomic_DNA"/>
</dbReference>
<name>A0ABS2L972_9MICO</name>
<evidence type="ECO:0008006" key="4">
    <source>
        <dbReference type="Google" id="ProtNLM"/>
    </source>
</evidence>
<reference evidence="2 3" key="1">
    <citation type="submission" date="2021-01" db="EMBL/GenBank/DDBJ databases">
        <title>Sequencing the genomes of 1000 actinobacteria strains.</title>
        <authorList>
            <person name="Klenk H.-P."/>
        </authorList>
    </citation>
    <scope>NUCLEOTIDE SEQUENCE [LARGE SCALE GENOMIC DNA]</scope>
    <source>
        <strain evidence="2 3">DSM 13057</strain>
    </source>
</reference>
<keyword evidence="1" id="KW-0732">Signal</keyword>
<gene>
    <name evidence="2" type="ORF">JOE66_003070</name>
</gene>
<organism evidence="2 3">
    <name type="scientific">Subtercola frigoramans</name>
    <dbReference type="NCBI Taxonomy" id="120298"/>
    <lineage>
        <taxon>Bacteria</taxon>
        <taxon>Bacillati</taxon>
        <taxon>Actinomycetota</taxon>
        <taxon>Actinomycetes</taxon>
        <taxon>Micrococcales</taxon>
        <taxon>Microbacteriaceae</taxon>
        <taxon>Subtercola</taxon>
    </lineage>
</organism>
<feature type="signal peptide" evidence="1">
    <location>
        <begin position="1"/>
        <end position="27"/>
    </location>
</feature>
<proteinExistence type="predicted"/>
<feature type="chain" id="PRO_5045599385" description="DNA modification methylase" evidence="1">
    <location>
        <begin position="28"/>
        <end position="206"/>
    </location>
</feature>
<dbReference type="RefSeq" id="WP_205110921.1">
    <property type="nucleotide sequence ID" value="NZ_BAAAHT010000001.1"/>
</dbReference>
<evidence type="ECO:0000313" key="2">
    <source>
        <dbReference type="EMBL" id="MBM7473436.1"/>
    </source>
</evidence>
<keyword evidence="3" id="KW-1185">Reference proteome</keyword>
<sequence length="206" mass="21480">MPRMRRTAIAVAVALSASALLSSCGTAPWQLNASTSATPTPKISTVAPTITPIVNDLATGSTQRILKAGDITVTINYFSTLSMDKWTANANKPISFNMSATLGTDDGQHIYLSRVTLNPAVLGKDGVTLPAPAPLTDQATVSPGYFIKAPYSYSETFVLPAVDPAATEVVLSFTYELLLQTTPTSNDFAKQTAADTVTVAIAPAAG</sequence>
<comment type="caution">
    <text evidence="2">The sequence shown here is derived from an EMBL/GenBank/DDBJ whole genome shotgun (WGS) entry which is preliminary data.</text>
</comment>
<accession>A0ABS2L972</accession>
<protein>
    <recommendedName>
        <fullName evidence="4">DNA modification methylase</fullName>
    </recommendedName>
</protein>